<keyword evidence="2" id="KW-0651">Protein splicing</keyword>
<dbReference type="Gene3D" id="2.170.16.10">
    <property type="entry name" value="Hedgehog/Intein (Hint) domain"/>
    <property type="match status" value="2"/>
</dbReference>
<sequence length="927" mass="102264">MTGGLDHLDDEAALAELLAAQEALRKDILRDPVTLARALDPTWHMRPHLRVIGDAMAGLEAGEYDRLLVITPPQVGKSTSVAEWGPYWWLCLHARDNVAITSYSDDLALRRGKAVKAYIEEYGEEFGLVLRPGSGASHDYNLRTGGGVRSVSVGSGLTGFSVNFLVIDDPHKDRKDAESVRSRQRVHDWYSSTALKRLQPDRNAVVIILTRWHCLVENQRVSTVLGDKPVSDIQPGELVLTSDGYQPVVATAARLHNGETLTLAFYGSPETLQVTPEHRVWTEHGWREARQVQRLDWLLLPARRRPEMTAEELAALLPSPPAPRRDPARSTRVRNAPLTREEMEVHLAAGMTYQQIAERYGSKTRSAAYEWARVLGVTRPAGNVIDLACVHDPEFWRVVGYWVAEGTLTYGRDKDRLNVCRWSFGEHERDTHAAHVREVLGRHGLRAAVNLRGDPEQSPWANASQRTAVVTVSSAQLANLLKQFGLGATKKQLPDWAHRLPREHALALIDGWTLGDGCEYRSSGNRDGWKRVTSSSFRLLRDMQTLLAQHGIAASIMRSGGGAPHELRYHPGGGNRHIRADDSGLWVRVKSIEATHYEGPVYDLQTPTGDFVAGGVLVHNCDDLAGRRLAEEGRLDEGGRWKVLHLPAIADPKFGPDPLGRAPGEPLPHPKIRTRDRAALLAWWSDMKRTSIVRDWHALGQGDPKPVEGALVSAELLRTIRANPAGVQPQRVAVAVDPSGGGRDTAGVIGGFLGDDQRVWITHDRSGVMSSTEWSMEACLLVHETGASVIFVENNYGGDMCELAIATSWDALQREGRIPARELPPMVQALRARQGKLLRAEPIAQQMKLDRVRLAGAFHDLEAEWSTWMPTDPDSPGRIDASVYLAFGLLPDITGGAIVHAPLPNRPTPQGPSAAGVYGRNIGDRRR</sequence>
<gene>
    <name evidence="5" type="ORF">F5972_08390</name>
</gene>
<dbReference type="InterPro" id="IPR004042">
    <property type="entry name" value="Intein_endonuc_central"/>
</dbReference>
<dbReference type="InterPro" id="IPR004860">
    <property type="entry name" value="LAGLIDADG_dom"/>
</dbReference>
<feature type="region of interest" description="Disordered" evidence="3">
    <location>
        <begin position="903"/>
        <end position="927"/>
    </location>
</feature>
<evidence type="ECO:0000256" key="1">
    <source>
        <dbReference type="ARBA" id="ARBA00022813"/>
    </source>
</evidence>
<dbReference type="Gene3D" id="3.10.28.10">
    <property type="entry name" value="Homing endonucleases"/>
    <property type="match status" value="1"/>
</dbReference>
<dbReference type="SUPFAM" id="SSF51294">
    <property type="entry name" value="Hedgehog/intein (Hint) domain"/>
    <property type="match status" value="1"/>
</dbReference>
<dbReference type="Gene3D" id="3.40.50.300">
    <property type="entry name" value="P-loop containing nucleotide triphosphate hydrolases"/>
    <property type="match status" value="1"/>
</dbReference>
<dbReference type="EMBL" id="VYTZ01000003">
    <property type="protein sequence ID" value="KAA9379661.1"/>
    <property type="molecule type" value="Genomic_DNA"/>
</dbReference>
<dbReference type="SUPFAM" id="SSF55608">
    <property type="entry name" value="Homing endonucleases"/>
    <property type="match status" value="1"/>
</dbReference>
<dbReference type="PROSITE" id="PS50818">
    <property type="entry name" value="INTEIN_C_TER"/>
    <property type="match status" value="1"/>
</dbReference>
<comment type="caution">
    <text evidence="5">The sequence shown here is derived from an EMBL/GenBank/DDBJ whole genome shotgun (WGS) entry which is preliminary data.</text>
</comment>
<evidence type="ECO:0000313" key="6">
    <source>
        <dbReference type="Proteomes" id="UP000327011"/>
    </source>
</evidence>
<dbReference type="Proteomes" id="UP000327011">
    <property type="component" value="Unassembled WGS sequence"/>
</dbReference>
<dbReference type="InterPro" id="IPR030934">
    <property type="entry name" value="Intein_C"/>
</dbReference>
<dbReference type="InterPro" id="IPR027417">
    <property type="entry name" value="P-loop_NTPase"/>
</dbReference>
<dbReference type="InterPro" id="IPR027434">
    <property type="entry name" value="Homing_endonucl"/>
</dbReference>
<dbReference type="InterPro" id="IPR003587">
    <property type="entry name" value="Hint_dom_N"/>
</dbReference>
<evidence type="ECO:0000256" key="3">
    <source>
        <dbReference type="SAM" id="MobiDB-lite"/>
    </source>
</evidence>
<dbReference type="SMART" id="SM00306">
    <property type="entry name" value="HintN"/>
    <property type="match status" value="1"/>
</dbReference>
<dbReference type="InterPro" id="IPR036844">
    <property type="entry name" value="Hint_dom_sf"/>
</dbReference>
<dbReference type="GO" id="GO:0016539">
    <property type="term" value="P:intein-mediated protein splicing"/>
    <property type="evidence" value="ECO:0007669"/>
    <property type="project" value="InterPro"/>
</dbReference>
<dbReference type="RefSeq" id="WP_150932850.1">
    <property type="nucleotide sequence ID" value="NZ_VYTZ01000003.1"/>
</dbReference>
<dbReference type="GO" id="GO:0004519">
    <property type="term" value="F:endonuclease activity"/>
    <property type="evidence" value="ECO:0007669"/>
    <property type="project" value="InterPro"/>
</dbReference>
<dbReference type="Pfam" id="PF14528">
    <property type="entry name" value="LAGLIDADG_3"/>
    <property type="match status" value="1"/>
</dbReference>
<dbReference type="InterPro" id="IPR006142">
    <property type="entry name" value="INTEIN"/>
</dbReference>
<dbReference type="PROSITE" id="PS50819">
    <property type="entry name" value="INTEIN_ENDONUCLEASE"/>
    <property type="match status" value="1"/>
</dbReference>
<protein>
    <recommendedName>
        <fullName evidence="4">DOD-type homing endonuclease domain-containing protein</fullName>
    </recommendedName>
</protein>
<dbReference type="Pfam" id="PF14890">
    <property type="entry name" value="Intein_splicing"/>
    <property type="match status" value="1"/>
</dbReference>
<dbReference type="SMART" id="SM00305">
    <property type="entry name" value="HintC"/>
    <property type="match status" value="1"/>
</dbReference>
<evidence type="ECO:0000259" key="4">
    <source>
        <dbReference type="PROSITE" id="PS50819"/>
    </source>
</evidence>
<dbReference type="CDD" id="cd00081">
    <property type="entry name" value="Hint"/>
    <property type="match status" value="1"/>
</dbReference>
<accession>A0A5J5K4Y7</accession>
<dbReference type="InterPro" id="IPR003586">
    <property type="entry name" value="Hint_dom_C"/>
</dbReference>
<dbReference type="PRINTS" id="PR00379">
    <property type="entry name" value="INTEIN"/>
</dbReference>
<keyword evidence="6" id="KW-1185">Reference proteome</keyword>
<dbReference type="AlphaFoldDB" id="A0A5J5K4Y7"/>
<proteinExistence type="predicted"/>
<keyword evidence="1" id="KW-0068">Autocatalytic cleavage</keyword>
<evidence type="ECO:0000313" key="5">
    <source>
        <dbReference type="EMBL" id="KAA9379661.1"/>
    </source>
</evidence>
<name>A0A5J5K4Y7_9ACTN</name>
<reference evidence="5 6" key="1">
    <citation type="submission" date="2019-09" db="EMBL/GenBank/DDBJ databases">
        <title>Screening of Novel Bioactive Compounds from Soil-Associated.</title>
        <authorList>
            <person name="Gong X."/>
        </authorList>
    </citation>
    <scope>NUCLEOTIDE SEQUENCE [LARGE SCALE GENOMIC DNA]</scope>
    <source>
        <strain evidence="5 6">Gxj-6</strain>
    </source>
</reference>
<organism evidence="5 6">
    <name type="scientific">Microbispora cellulosiformans</name>
    <dbReference type="NCBI Taxonomy" id="2614688"/>
    <lineage>
        <taxon>Bacteria</taxon>
        <taxon>Bacillati</taxon>
        <taxon>Actinomycetota</taxon>
        <taxon>Actinomycetes</taxon>
        <taxon>Streptosporangiales</taxon>
        <taxon>Streptosporangiaceae</taxon>
        <taxon>Microbispora</taxon>
    </lineage>
</organism>
<evidence type="ECO:0000256" key="2">
    <source>
        <dbReference type="ARBA" id="ARBA00023000"/>
    </source>
</evidence>
<feature type="domain" description="DOD-type homing endonuclease" evidence="4">
    <location>
        <begin position="398"/>
        <end position="552"/>
    </location>
</feature>